<proteinExistence type="predicted"/>
<dbReference type="InterPro" id="IPR010133">
    <property type="entry name" value="Bacteriocin_signal_seq"/>
</dbReference>
<evidence type="ECO:0000313" key="1">
    <source>
        <dbReference type="EMBL" id="MFK7642281.1"/>
    </source>
</evidence>
<sequence length="58" mass="6854">MMKTLNQKELEQVAGGYRWSDFRKDWKDFWKEMGKGFSKAGDDISDAWKKARDAVHDN</sequence>
<dbReference type="NCBIfam" id="TIGR01847">
    <property type="entry name" value="bacteriocin_sig"/>
    <property type="match status" value="1"/>
</dbReference>
<dbReference type="EMBL" id="JBJGEB010000006">
    <property type="protein sequence ID" value="MFK7642281.1"/>
    <property type="molecule type" value="Genomic_DNA"/>
</dbReference>
<reference evidence="1 2" key="1">
    <citation type="submission" date="2024-11" db="EMBL/GenBank/DDBJ databases">
        <authorList>
            <person name="Mikucki A.G."/>
            <person name="Kahler C.M."/>
        </authorList>
    </citation>
    <scope>NUCLEOTIDE SEQUENCE [LARGE SCALE GENOMIC DNA]</scope>
    <source>
        <strain evidence="1 2">EXNM717</strain>
    </source>
</reference>
<accession>A0ABW8Q6N6</accession>
<organism evidence="1 2">
    <name type="scientific">Neisseria oralis</name>
    <dbReference type="NCBI Taxonomy" id="1107316"/>
    <lineage>
        <taxon>Bacteria</taxon>
        <taxon>Pseudomonadati</taxon>
        <taxon>Pseudomonadota</taxon>
        <taxon>Betaproteobacteria</taxon>
        <taxon>Neisseriales</taxon>
        <taxon>Neisseriaceae</taxon>
        <taxon>Neisseria</taxon>
    </lineage>
</organism>
<dbReference type="RefSeq" id="WP_293275961.1">
    <property type="nucleotide sequence ID" value="NZ_CAUJQB010000305.1"/>
</dbReference>
<name>A0ABW8Q6N6_9NEIS</name>
<protein>
    <submittedName>
        <fullName evidence="1">Bacteriocin</fullName>
    </submittedName>
</protein>
<comment type="caution">
    <text evidence="1">The sequence shown here is derived from an EMBL/GenBank/DDBJ whole genome shotgun (WGS) entry which is preliminary data.</text>
</comment>
<keyword evidence="2" id="KW-1185">Reference proteome</keyword>
<gene>
    <name evidence="1" type="ORF">ACI43T_07180</name>
</gene>
<evidence type="ECO:0000313" key="2">
    <source>
        <dbReference type="Proteomes" id="UP001621964"/>
    </source>
</evidence>
<dbReference type="Proteomes" id="UP001621964">
    <property type="component" value="Unassembled WGS sequence"/>
</dbReference>